<dbReference type="Proteomes" id="UP001141629">
    <property type="component" value="Unassembled WGS sequence"/>
</dbReference>
<organism evidence="4 5">
    <name type="scientific">Mycobacterium yunnanensis</name>
    <dbReference type="NCBI Taxonomy" id="368477"/>
    <lineage>
        <taxon>Bacteria</taxon>
        <taxon>Bacillati</taxon>
        <taxon>Actinomycetota</taxon>
        <taxon>Actinomycetes</taxon>
        <taxon>Mycobacteriales</taxon>
        <taxon>Mycobacteriaceae</taxon>
        <taxon>Mycobacterium</taxon>
    </lineage>
</organism>
<dbReference type="SUPFAM" id="SSF53474">
    <property type="entry name" value="alpha/beta-Hydrolases"/>
    <property type="match status" value="1"/>
</dbReference>
<dbReference type="GO" id="GO:0005576">
    <property type="term" value="C:extracellular region"/>
    <property type="evidence" value="ECO:0007669"/>
    <property type="project" value="UniProtKB-SubCell"/>
</dbReference>
<keyword evidence="2" id="KW-0964">Secreted</keyword>
<feature type="transmembrane region" description="Helical" evidence="3">
    <location>
        <begin position="39"/>
        <end position="60"/>
    </location>
</feature>
<dbReference type="PANTHER" id="PTHR48098:SF1">
    <property type="entry name" value="DIACYLGLYCEROL ACYLTRANSFERASE_MYCOLYLTRANSFERASE AG85A"/>
    <property type="match status" value="1"/>
</dbReference>
<keyword evidence="3" id="KW-1133">Transmembrane helix</keyword>
<gene>
    <name evidence="4" type="ORF">H7K45_05980</name>
</gene>
<evidence type="ECO:0000313" key="4">
    <source>
        <dbReference type="EMBL" id="MCV7420081.1"/>
    </source>
</evidence>
<evidence type="ECO:0000256" key="2">
    <source>
        <dbReference type="ARBA" id="ARBA00022525"/>
    </source>
</evidence>
<name>A0A9X3C181_9MYCO</name>
<feature type="transmembrane region" description="Helical" evidence="3">
    <location>
        <begin position="72"/>
        <end position="92"/>
    </location>
</feature>
<reference evidence="4" key="2">
    <citation type="journal article" date="2022" name="BMC Genomics">
        <title>Comparative genome analysis of mycobacteria focusing on tRNA and non-coding RNA.</title>
        <authorList>
            <person name="Behra P.R.K."/>
            <person name="Pettersson B.M.F."/>
            <person name="Ramesh M."/>
            <person name="Das S."/>
            <person name="Dasgupta S."/>
            <person name="Kirsebom L.A."/>
        </authorList>
    </citation>
    <scope>NUCLEOTIDE SEQUENCE</scope>
    <source>
        <strain evidence="4">DSM 44838</strain>
    </source>
</reference>
<evidence type="ECO:0000313" key="5">
    <source>
        <dbReference type="Proteomes" id="UP001141629"/>
    </source>
</evidence>
<dbReference type="PANTHER" id="PTHR48098">
    <property type="entry name" value="ENTEROCHELIN ESTERASE-RELATED"/>
    <property type="match status" value="1"/>
</dbReference>
<comment type="caution">
    <text evidence="4">The sequence shown here is derived from an EMBL/GenBank/DDBJ whole genome shotgun (WGS) entry which is preliminary data.</text>
</comment>
<dbReference type="Pfam" id="PF00756">
    <property type="entry name" value="Esterase"/>
    <property type="match status" value="1"/>
</dbReference>
<protein>
    <submittedName>
        <fullName evidence="4">Esterase family protein</fullName>
    </submittedName>
</protein>
<sequence length="457" mass="46922">MSHAVNVSLVHGWVPVVLQALTLAVVLAAIGWRSRTWRLRWLPVAAAAGVAVALACHWIVTDQGLADDPAPVLLWAWVGVTALAVVVAVVGWPRTRWWRRVASVLAIPLCVACVAVLVDAWTGYLPTLTDALGRVTGAPLPTQTDEAGVRDMLQRHVHPAAGTLVSVRIGADASGFRHRDELVYLPPAYFAGDTPPGLPAVVMAGGEFGHPVDWPTLGGARHTADAFAAAHGGNAPVLVFVDTSGEFDDDTECVNGVRGNAAYHLTKDVVPFVETHFGTSTDPSRWGFVGWSAGGTCALVTTLTHPELFSSFVDVDGDLGPTAGSHQQTVARLFGGDESAFAAFDPATVMATHGPYTGVAGWFAVSTAGTTSYHPAGGVAPSGPPDAGGPDGRLAVASYLCPLASSYGIACSVVPAADGHDFGAAGRAFAAALPWLAGRLGTPSAPAVPLPGGAPAA</sequence>
<dbReference type="GO" id="GO:0016747">
    <property type="term" value="F:acyltransferase activity, transferring groups other than amino-acyl groups"/>
    <property type="evidence" value="ECO:0007669"/>
    <property type="project" value="TreeGrafter"/>
</dbReference>
<reference evidence="4" key="1">
    <citation type="submission" date="2020-07" db="EMBL/GenBank/DDBJ databases">
        <authorList>
            <person name="Pettersson B.M.F."/>
            <person name="Behra P.R.K."/>
            <person name="Ramesh M."/>
            <person name="Das S."/>
            <person name="Dasgupta S."/>
            <person name="Kirsebom L.A."/>
        </authorList>
    </citation>
    <scope>NUCLEOTIDE SEQUENCE</scope>
    <source>
        <strain evidence="4">DSM 44838</strain>
    </source>
</reference>
<evidence type="ECO:0000256" key="3">
    <source>
        <dbReference type="SAM" id="Phobius"/>
    </source>
</evidence>
<keyword evidence="3" id="KW-0472">Membrane</keyword>
<accession>A0A9X3C181</accession>
<feature type="transmembrane region" description="Helical" evidence="3">
    <location>
        <begin position="12"/>
        <end position="32"/>
    </location>
</feature>
<proteinExistence type="predicted"/>
<dbReference type="AlphaFoldDB" id="A0A9X3C181"/>
<dbReference type="InterPro" id="IPR029058">
    <property type="entry name" value="AB_hydrolase_fold"/>
</dbReference>
<evidence type="ECO:0000256" key="1">
    <source>
        <dbReference type="ARBA" id="ARBA00004613"/>
    </source>
</evidence>
<dbReference type="InterPro" id="IPR000801">
    <property type="entry name" value="Esterase-like"/>
</dbReference>
<dbReference type="Gene3D" id="3.40.50.1820">
    <property type="entry name" value="alpha/beta hydrolase"/>
    <property type="match status" value="1"/>
</dbReference>
<dbReference type="InterPro" id="IPR050583">
    <property type="entry name" value="Mycobacterial_A85_antigen"/>
</dbReference>
<keyword evidence="5" id="KW-1185">Reference proteome</keyword>
<feature type="transmembrane region" description="Helical" evidence="3">
    <location>
        <begin position="104"/>
        <end position="124"/>
    </location>
</feature>
<comment type="subcellular location">
    <subcellularLocation>
        <location evidence="1">Secreted</location>
    </subcellularLocation>
</comment>
<keyword evidence="3" id="KW-0812">Transmembrane</keyword>
<dbReference type="EMBL" id="JACKVK010000004">
    <property type="protein sequence ID" value="MCV7420081.1"/>
    <property type="molecule type" value="Genomic_DNA"/>
</dbReference>